<accession>A0A6C0ER71</accession>
<protein>
    <recommendedName>
        <fullName evidence="1">IPT/TIG domain-containing protein</fullName>
    </recommendedName>
</protein>
<proteinExistence type="predicted"/>
<dbReference type="Pfam" id="PF01833">
    <property type="entry name" value="TIG"/>
    <property type="match status" value="1"/>
</dbReference>
<reference evidence="2" key="1">
    <citation type="journal article" date="2020" name="Nature">
        <title>Giant virus diversity and host interactions through global metagenomics.</title>
        <authorList>
            <person name="Schulz F."/>
            <person name="Roux S."/>
            <person name="Paez-Espino D."/>
            <person name="Jungbluth S."/>
            <person name="Walsh D.A."/>
            <person name="Denef V.J."/>
            <person name="McMahon K.D."/>
            <person name="Konstantinidis K.T."/>
            <person name="Eloe-Fadrosh E.A."/>
            <person name="Kyrpides N.C."/>
            <person name="Woyke T."/>
        </authorList>
    </citation>
    <scope>NUCLEOTIDE SEQUENCE</scope>
    <source>
        <strain evidence="2">GVMAG-M-3300009155-2</strain>
    </source>
</reference>
<dbReference type="InterPro" id="IPR014756">
    <property type="entry name" value="Ig_E-set"/>
</dbReference>
<dbReference type="InterPro" id="IPR002909">
    <property type="entry name" value="IPT_dom"/>
</dbReference>
<evidence type="ECO:0000313" key="2">
    <source>
        <dbReference type="EMBL" id="QHT31171.1"/>
    </source>
</evidence>
<evidence type="ECO:0000259" key="1">
    <source>
        <dbReference type="Pfam" id="PF01833"/>
    </source>
</evidence>
<sequence length="128" mass="14581">MIYYNDNIIYYTMIGIYKMNVNHNNCRKYKGFLPNKNPVINSLSNYISSFGIYNVVYITGVNFTTYGTSVNFGPYKNIPVIFFSSSYISFVVPVNIPIGNYNVQVTTNNNSNSNPDLLYSNVVSYDIV</sequence>
<name>A0A6C0ER71_9ZZZZ</name>
<dbReference type="EMBL" id="MN738916">
    <property type="protein sequence ID" value="QHT31171.1"/>
    <property type="molecule type" value="Genomic_DNA"/>
</dbReference>
<organism evidence="2">
    <name type="scientific">viral metagenome</name>
    <dbReference type="NCBI Taxonomy" id="1070528"/>
    <lineage>
        <taxon>unclassified sequences</taxon>
        <taxon>metagenomes</taxon>
        <taxon>organismal metagenomes</taxon>
    </lineage>
</organism>
<feature type="domain" description="IPT/TIG" evidence="1">
    <location>
        <begin position="38"/>
        <end position="115"/>
    </location>
</feature>
<dbReference type="SUPFAM" id="SSF81296">
    <property type="entry name" value="E set domains"/>
    <property type="match status" value="1"/>
</dbReference>
<dbReference type="AlphaFoldDB" id="A0A6C0ER71"/>
<dbReference type="Gene3D" id="2.60.40.10">
    <property type="entry name" value="Immunoglobulins"/>
    <property type="match status" value="1"/>
</dbReference>
<dbReference type="InterPro" id="IPR013783">
    <property type="entry name" value="Ig-like_fold"/>
</dbReference>